<keyword evidence="3" id="KW-1185">Reference proteome</keyword>
<feature type="region of interest" description="Disordered" evidence="1">
    <location>
        <begin position="62"/>
        <end position="87"/>
    </location>
</feature>
<reference evidence="2" key="1">
    <citation type="journal article" date="2023" name="G3 (Bethesda)">
        <title>A reference genome for the long-term kleptoplast-retaining sea slug Elysia crispata morphotype clarki.</title>
        <authorList>
            <person name="Eastman K.E."/>
            <person name="Pendleton A.L."/>
            <person name="Shaikh M.A."/>
            <person name="Suttiyut T."/>
            <person name="Ogas R."/>
            <person name="Tomko P."/>
            <person name="Gavelis G."/>
            <person name="Widhalm J.R."/>
            <person name="Wisecaver J.H."/>
        </authorList>
    </citation>
    <scope>NUCLEOTIDE SEQUENCE</scope>
    <source>
        <strain evidence="2">ECLA1</strain>
    </source>
</reference>
<name>A0AAE0XT55_9GAST</name>
<dbReference type="EMBL" id="JAWDGP010007640">
    <property type="protein sequence ID" value="KAK3710268.1"/>
    <property type="molecule type" value="Genomic_DNA"/>
</dbReference>
<evidence type="ECO:0000313" key="2">
    <source>
        <dbReference type="EMBL" id="KAK3710268.1"/>
    </source>
</evidence>
<evidence type="ECO:0000256" key="1">
    <source>
        <dbReference type="SAM" id="MobiDB-lite"/>
    </source>
</evidence>
<proteinExistence type="predicted"/>
<comment type="caution">
    <text evidence="2">The sequence shown here is derived from an EMBL/GenBank/DDBJ whole genome shotgun (WGS) entry which is preliminary data.</text>
</comment>
<dbReference type="AlphaFoldDB" id="A0AAE0XT55"/>
<evidence type="ECO:0000313" key="3">
    <source>
        <dbReference type="Proteomes" id="UP001283361"/>
    </source>
</evidence>
<organism evidence="2 3">
    <name type="scientific">Elysia crispata</name>
    <name type="common">lettuce slug</name>
    <dbReference type="NCBI Taxonomy" id="231223"/>
    <lineage>
        <taxon>Eukaryota</taxon>
        <taxon>Metazoa</taxon>
        <taxon>Spiralia</taxon>
        <taxon>Lophotrochozoa</taxon>
        <taxon>Mollusca</taxon>
        <taxon>Gastropoda</taxon>
        <taxon>Heterobranchia</taxon>
        <taxon>Euthyneura</taxon>
        <taxon>Panpulmonata</taxon>
        <taxon>Sacoglossa</taxon>
        <taxon>Placobranchoidea</taxon>
        <taxon>Plakobranchidae</taxon>
        <taxon>Elysia</taxon>
    </lineage>
</organism>
<dbReference type="Proteomes" id="UP001283361">
    <property type="component" value="Unassembled WGS sequence"/>
</dbReference>
<sequence length="87" mass="9923">MQRKSAIVHGETPTWAGREVKKVNDPSPVPFKIEATDYDRVKEVLQKRYNLTDDGYRQRFRTCSPEEGENSSMFIVPLMTGGSTTDK</sequence>
<gene>
    <name evidence="2" type="ORF">RRG08_067265</name>
</gene>
<accession>A0AAE0XT55</accession>
<protein>
    <submittedName>
        <fullName evidence="2">Uncharacterized protein</fullName>
    </submittedName>
</protein>